<comment type="caution">
    <text evidence="1">The sequence shown here is derived from an EMBL/GenBank/DDBJ whole genome shotgun (WGS) entry which is preliminary data.</text>
</comment>
<sequence length="253" mass="29320">MNYYQSISERVRYRQSTVAQDNLMTSFDTHANTSEMYYDCLQCTEHCRHASTTNDNINMNINALANITSTDRDNSSFVFKRGMAKANVNPKFDVNYQPNMNINYLNCNYSSDFYELNREKVCSQIQCVTTPARKRSSLARPVRIHDSSVHKNVPTEMTEFSIDERSNPGETAYYTGGLPFDDHSGSEDGWPIRLRLEEILELTLSRSKKSKRMKTRKRKKVTLTSKHTHFKDTERLLKLVILLGFRQHALPIL</sequence>
<gene>
    <name evidence="1" type="ORF">KQX54_020199</name>
</gene>
<name>A0AAV7IE26_COTGL</name>
<dbReference type="Proteomes" id="UP000826195">
    <property type="component" value="Unassembled WGS sequence"/>
</dbReference>
<proteinExistence type="predicted"/>
<dbReference type="AlphaFoldDB" id="A0AAV7IE26"/>
<evidence type="ECO:0000313" key="2">
    <source>
        <dbReference type="Proteomes" id="UP000826195"/>
    </source>
</evidence>
<reference evidence="1 2" key="1">
    <citation type="journal article" date="2021" name="J. Hered.">
        <title>A chromosome-level genome assembly of the parasitoid wasp, Cotesia glomerata (Hymenoptera: Braconidae).</title>
        <authorList>
            <person name="Pinto B.J."/>
            <person name="Weis J.J."/>
            <person name="Gamble T."/>
            <person name="Ode P.J."/>
            <person name="Paul R."/>
            <person name="Zaspel J.M."/>
        </authorList>
    </citation>
    <scope>NUCLEOTIDE SEQUENCE [LARGE SCALE GENOMIC DNA]</scope>
    <source>
        <strain evidence="1">CgM1</strain>
    </source>
</reference>
<protein>
    <submittedName>
        <fullName evidence="1">Uncharacterized protein</fullName>
    </submittedName>
</protein>
<keyword evidence="2" id="KW-1185">Reference proteome</keyword>
<accession>A0AAV7IE26</accession>
<dbReference type="EMBL" id="JAHXZJ010001864">
    <property type="protein sequence ID" value="KAH0550575.1"/>
    <property type="molecule type" value="Genomic_DNA"/>
</dbReference>
<organism evidence="1 2">
    <name type="scientific">Cotesia glomerata</name>
    <name type="common">Lepidopteran parasitic wasp</name>
    <name type="synonym">Apanteles glomeratus</name>
    <dbReference type="NCBI Taxonomy" id="32391"/>
    <lineage>
        <taxon>Eukaryota</taxon>
        <taxon>Metazoa</taxon>
        <taxon>Ecdysozoa</taxon>
        <taxon>Arthropoda</taxon>
        <taxon>Hexapoda</taxon>
        <taxon>Insecta</taxon>
        <taxon>Pterygota</taxon>
        <taxon>Neoptera</taxon>
        <taxon>Endopterygota</taxon>
        <taxon>Hymenoptera</taxon>
        <taxon>Apocrita</taxon>
        <taxon>Ichneumonoidea</taxon>
        <taxon>Braconidae</taxon>
        <taxon>Microgastrinae</taxon>
        <taxon>Cotesia</taxon>
    </lineage>
</organism>
<evidence type="ECO:0000313" key="1">
    <source>
        <dbReference type="EMBL" id="KAH0550575.1"/>
    </source>
</evidence>